<dbReference type="OrthoDB" id="9153776at2"/>
<accession>A0A254NEG2</accession>
<evidence type="ECO:0000313" key="1">
    <source>
        <dbReference type="EMBL" id="OWR04737.1"/>
    </source>
</evidence>
<proteinExistence type="predicted"/>
<dbReference type="RefSeq" id="WP_088482870.1">
    <property type="nucleotide sequence ID" value="NZ_SGUE01000010.1"/>
</dbReference>
<organism evidence="1 2">
    <name type="scientific">Roseateles puraquae</name>
    <dbReference type="NCBI Taxonomy" id="431059"/>
    <lineage>
        <taxon>Bacteria</taxon>
        <taxon>Pseudomonadati</taxon>
        <taxon>Pseudomonadota</taxon>
        <taxon>Betaproteobacteria</taxon>
        <taxon>Burkholderiales</taxon>
        <taxon>Sphaerotilaceae</taxon>
        <taxon>Roseateles</taxon>
    </lineage>
</organism>
<dbReference type="EMBL" id="NISI01000002">
    <property type="protein sequence ID" value="OWR04737.1"/>
    <property type="molecule type" value="Genomic_DNA"/>
</dbReference>
<reference evidence="1 2" key="1">
    <citation type="journal article" date="2007" name="Int. J. Syst. Evol. Microbiol.">
        <title>Description of Pelomonas aquatica sp. nov. and Pelomonas puraquae sp. nov., isolated from industrial and haemodialysis water.</title>
        <authorList>
            <person name="Gomila M."/>
            <person name="Bowien B."/>
            <person name="Falsen E."/>
            <person name="Moore E.R."/>
            <person name="Lalucat J."/>
        </authorList>
    </citation>
    <scope>NUCLEOTIDE SEQUENCE [LARGE SCALE GENOMIC DNA]</scope>
    <source>
        <strain evidence="1 2">CCUG 52769</strain>
    </source>
</reference>
<protein>
    <recommendedName>
        <fullName evidence="3">DUF3567 domain-containing protein</fullName>
    </recommendedName>
</protein>
<dbReference type="Pfam" id="PF12091">
    <property type="entry name" value="DUF3567"/>
    <property type="match status" value="1"/>
</dbReference>
<comment type="caution">
    <text evidence="1">The sequence shown here is derived from an EMBL/GenBank/DDBJ whole genome shotgun (WGS) entry which is preliminary data.</text>
</comment>
<dbReference type="AlphaFoldDB" id="A0A254NEG2"/>
<keyword evidence="2" id="KW-1185">Reference proteome</keyword>
<gene>
    <name evidence="1" type="ORF">CDO81_09170</name>
</gene>
<evidence type="ECO:0000313" key="2">
    <source>
        <dbReference type="Proteomes" id="UP000197446"/>
    </source>
</evidence>
<dbReference type="Proteomes" id="UP000197446">
    <property type="component" value="Unassembled WGS sequence"/>
</dbReference>
<sequence>MHMLYNSDSFIVVQFDVPTAERHEIAQGPQLNRGGFEIVDKFARKEIFIEGALAESFQQGVQAIMDEGEPSEDELDAFIERYALMGQQPVVMH</sequence>
<name>A0A254NEG2_9BURK</name>
<evidence type="ECO:0008006" key="3">
    <source>
        <dbReference type="Google" id="ProtNLM"/>
    </source>
</evidence>
<dbReference type="InterPro" id="IPR021951">
    <property type="entry name" value="DUF3567"/>
</dbReference>